<evidence type="ECO:0000313" key="2">
    <source>
        <dbReference type="EMBL" id="XBH03041.1"/>
    </source>
</evidence>
<keyword evidence="1" id="KW-0812">Transmembrane</keyword>
<protein>
    <submittedName>
        <fullName evidence="2">Uncharacterized protein</fullName>
    </submittedName>
</protein>
<accession>A0AAU7CCY6</accession>
<feature type="transmembrane region" description="Helical" evidence="1">
    <location>
        <begin position="29"/>
        <end position="47"/>
    </location>
</feature>
<keyword evidence="1" id="KW-0472">Membrane</keyword>
<dbReference type="EMBL" id="CP155447">
    <property type="protein sequence ID" value="XBH03041.1"/>
    <property type="molecule type" value="Genomic_DNA"/>
</dbReference>
<keyword evidence="1" id="KW-1133">Transmembrane helix</keyword>
<name>A0AAU7CCY6_9BACT</name>
<feature type="transmembrane region" description="Helical" evidence="1">
    <location>
        <begin position="53"/>
        <end position="76"/>
    </location>
</feature>
<evidence type="ECO:0000256" key="1">
    <source>
        <dbReference type="SAM" id="Phobius"/>
    </source>
</evidence>
<sequence>MYDIYNPPPAPVAWNPPQPERLFYTRGDLTCLATLCATLFAASILIWSSEPTVAFITALGGSLVILESWFTALGFMHRRRSLSVKARWTIFVAALVPWLVGLGIAATLMLGLFYVSDWFS</sequence>
<dbReference type="RefSeq" id="WP_406695781.1">
    <property type="nucleotide sequence ID" value="NZ_CP155447.1"/>
</dbReference>
<proteinExistence type="predicted"/>
<dbReference type="AlphaFoldDB" id="A0AAU7CCY6"/>
<organism evidence="2">
    <name type="scientific">Singulisphaera sp. Ch08</name>
    <dbReference type="NCBI Taxonomy" id="3120278"/>
    <lineage>
        <taxon>Bacteria</taxon>
        <taxon>Pseudomonadati</taxon>
        <taxon>Planctomycetota</taxon>
        <taxon>Planctomycetia</taxon>
        <taxon>Isosphaerales</taxon>
        <taxon>Isosphaeraceae</taxon>
        <taxon>Singulisphaera</taxon>
    </lineage>
</organism>
<feature type="transmembrane region" description="Helical" evidence="1">
    <location>
        <begin position="88"/>
        <end position="115"/>
    </location>
</feature>
<reference evidence="2" key="1">
    <citation type="submission" date="2024-05" db="EMBL/GenBank/DDBJ databases">
        <title>Planctomycetes of the genus Singulisphaera possess chitinolytic capabilities.</title>
        <authorList>
            <person name="Ivanova A."/>
        </authorList>
    </citation>
    <scope>NUCLEOTIDE SEQUENCE</scope>
    <source>
        <strain evidence="2">Ch08T</strain>
    </source>
</reference>
<gene>
    <name evidence="2" type="ORF">V5E97_32755</name>
</gene>